<comment type="caution">
    <text evidence="6">The sequence shown here is derived from an EMBL/GenBank/DDBJ whole genome shotgun (WGS) entry which is preliminary data.</text>
</comment>
<dbReference type="PANTHER" id="PTHR23221:SF7">
    <property type="entry name" value="PHOSPHATIDYLINOSITOL-GLYCAN-SPECIFIC PHOSPHOLIPASE D"/>
    <property type="match status" value="1"/>
</dbReference>
<feature type="chain" id="PRO_5046976521" description="FG-GAP repeat-containing protein" evidence="5">
    <location>
        <begin position="28"/>
        <end position="492"/>
    </location>
</feature>
<sequence>MRTVRVLAAGTACLALSLTLLAPLAEAVPVVRPFDFDRNGHPDLVVGAPVMRVGTAGDAGGVVVYGATSRGLSTRGRALTQSTRGIPGVAERGDAFGASVASADFDHDGYADLAIGAPDEGVGAVPGAGAVTVVYGSRTGLDPRRSDAFSAPGGAATAARWGESLVAADLDLDGYPDLVVGTPGEGSSRGLGTGAVQVLLGGAHGVTTAGTTLLRGFDAGQDDGYDMGFGGLLAVGDLDGDGDGDLLVGSKGSNREGNTYPGSISVCQVERGGPGGCPRLTHELDHGLSSLAVGNVMRGPRAEVVVGSGGGDIDNPSDGQVTVLELAGEAELTVARTSVIDQTSPGVPGISDSMDGFGVCVVVGRLDRDSYSDLVVGVPGKRSERGGVVVVRGGASGWQTTGNRRYDQDTVGIPGKAEPRDFFGGGLALLDHDGDGSLDLTIGAFGENHQAGAVTVLRGSPRGITVRGARTVGTDSFGYRYRRAFFGARLSC</sequence>
<accession>A0ABS4Z947</accession>
<dbReference type="PANTHER" id="PTHR23221">
    <property type="entry name" value="GLYCOSYLPHOSPHATIDYLINOSITOL PHOSPHOLIPASE D"/>
    <property type="match status" value="1"/>
</dbReference>
<evidence type="ECO:0000313" key="7">
    <source>
        <dbReference type="Proteomes" id="UP000758168"/>
    </source>
</evidence>
<dbReference type="SMART" id="SM00191">
    <property type="entry name" value="Int_alpha"/>
    <property type="match status" value="6"/>
</dbReference>
<dbReference type="InterPro" id="IPR013517">
    <property type="entry name" value="FG-GAP"/>
</dbReference>
<dbReference type="Proteomes" id="UP000758168">
    <property type="component" value="Unassembled WGS sequence"/>
</dbReference>
<keyword evidence="4" id="KW-0325">Glycoprotein</keyword>
<evidence type="ECO:0008006" key="8">
    <source>
        <dbReference type="Google" id="ProtNLM"/>
    </source>
</evidence>
<reference evidence="6 7" key="1">
    <citation type="submission" date="2021-03" db="EMBL/GenBank/DDBJ databases">
        <title>Sequencing the genomes of 1000 actinobacteria strains.</title>
        <authorList>
            <person name="Klenk H.-P."/>
        </authorList>
    </citation>
    <scope>NUCLEOTIDE SEQUENCE [LARGE SCALE GENOMIC DNA]</scope>
    <source>
        <strain evidence="6 7">DSM 12936</strain>
    </source>
</reference>
<name>A0ABS4Z947_9ACTN</name>
<keyword evidence="2" id="KW-0677">Repeat</keyword>
<feature type="signal peptide" evidence="5">
    <location>
        <begin position="1"/>
        <end position="27"/>
    </location>
</feature>
<keyword evidence="3" id="KW-0378">Hydrolase</keyword>
<dbReference type="Pfam" id="PF01839">
    <property type="entry name" value="FG-GAP"/>
    <property type="match status" value="3"/>
</dbReference>
<protein>
    <recommendedName>
        <fullName evidence="8">FG-GAP repeat-containing protein</fullName>
    </recommendedName>
</protein>
<evidence type="ECO:0000313" key="6">
    <source>
        <dbReference type="EMBL" id="MBP2417514.1"/>
    </source>
</evidence>
<evidence type="ECO:0000256" key="5">
    <source>
        <dbReference type="SAM" id="SignalP"/>
    </source>
</evidence>
<dbReference type="SUPFAM" id="SSF69318">
    <property type="entry name" value="Integrin alpha N-terminal domain"/>
    <property type="match status" value="2"/>
</dbReference>
<keyword evidence="7" id="KW-1185">Reference proteome</keyword>
<evidence type="ECO:0000256" key="4">
    <source>
        <dbReference type="ARBA" id="ARBA00023180"/>
    </source>
</evidence>
<dbReference type="RefSeq" id="WP_210056131.1">
    <property type="nucleotide sequence ID" value="NZ_BAAAMH010000003.1"/>
</dbReference>
<proteinExistence type="predicted"/>
<dbReference type="InterPro" id="IPR028994">
    <property type="entry name" value="Integrin_alpha_N"/>
</dbReference>
<evidence type="ECO:0000256" key="3">
    <source>
        <dbReference type="ARBA" id="ARBA00022801"/>
    </source>
</evidence>
<evidence type="ECO:0000256" key="1">
    <source>
        <dbReference type="ARBA" id="ARBA00022729"/>
    </source>
</evidence>
<dbReference type="InterPro" id="IPR013519">
    <property type="entry name" value="Int_alpha_beta-p"/>
</dbReference>
<keyword evidence="1 5" id="KW-0732">Signal</keyword>
<gene>
    <name evidence="6" type="ORF">JOF54_002436</name>
</gene>
<dbReference type="Gene3D" id="2.130.10.130">
    <property type="entry name" value="Integrin alpha, N-terminal"/>
    <property type="match status" value="3"/>
</dbReference>
<dbReference type="PROSITE" id="PS51470">
    <property type="entry name" value="FG_GAP"/>
    <property type="match status" value="4"/>
</dbReference>
<dbReference type="EMBL" id="JAGIOB010000001">
    <property type="protein sequence ID" value="MBP2417514.1"/>
    <property type="molecule type" value="Genomic_DNA"/>
</dbReference>
<evidence type="ECO:0000256" key="2">
    <source>
        <dbReference type="ARBA" id="ARBA00022737"/>
    </source>
</evidence>
<organism evidence="6 7">
    <name type="scientific">Microlunatus capsulatus</name>
    <dbReference type="NCBI Taxonomy" id="99117"/>
    <lineage>
        <taxon>Bacteria</taxon>
        <taxon>Bacillati</taxon>
        <taxon>Actinomycetota</taxon>
        <taxon>Actinomycetes</taxon>
        <taxon>Propionibacteriales</taxon>
        <taxon>Propionibacteriaceae</taxon>
        <taxon>Microlunatus</taxon>
    </lineage>
</organism>